<dbReference type="EMBL" id="KT997875">
    <property type="protein sequence ID" value="ANO58372.1"/>
    <property type="molecule type" value="Genomic_DNA"/>
</dbReference>
<dbReference type="EMBL" id="KT997805">
    <property type="protein sequence ID" value="ANO58324.1"/>
    <property type="molecule type" value="Genomic_DNA"/>
</dbReference>
<name>A0A1B0Z2E4_9PROT</name>
<evidence type="ECO:0000313" key="1">
    <source>
        <dbReference type="EMBL" id="ANO58372.1"/>
    </source>
</evidence>
<dbReference type="AlphaFoldDB" id="A0A1B0Z2E4"/>
<protein>
    <submittedName>
        <fullName evidence="1">Uncharacterized protein</fullName>
    </submittedName>
</protein>
<sequence length="140" mass="16442">MPVVKTITYENLPEEQKKDPKILPFRYQKPFLQEIEEYEQEKEVSAPNGPPFMFEEFLDAVKDGFKGTYEDYLKVIDRSPQDYAKKKEGIMGVASAKDDRDYLKMILSRYYTPNELFGKTIRELNKLLELHINIQGGLIR</sequence>
<proteinExistence type="predicted"/>
<reference evidence="1" key="1">
    <citation type="submission" date="2015-11" db="EMBL/GenBank/DDBJ databases">
        <title>Genomes of Abundant and Widespread Viruses from the Deep Ocean.</title>
        <authorList>
            <person name="Mizuno C.M."/>
            <person name="Ghai R."/>
            <person name="Saghai A."/>
            <person name="Lopez-Garcia P."/>
            <person name="Rodriguez-Valera F."/>
        </authorList>
    </citation>
    <scope>NUCLEOTIDE SEQUENCE</scope>
</reference>
<organism evidence="1">
    <name type="scientific">uncultured Alphaproteobacteria bacterium</name>
    <dbReference type="NCBI Taxonomy" id="91750"/>
    <lineage>
        <taxon>Bacteria</taxon>
        <taxon>Pseudomonadati</taxon>
        <taxon>Pseudomonadota</taxon>
        <taxon>Alphaproteobacteria</taxon>
        <taxon>environmental samples</taxon>
    </lineage>
</organism>
<accession>A0A1B0Z2E4</accession>